<comment type="function">
    <text evidence="1">Directs RNA polymerase II nuclear import.</text>
</comment>
<evidence type="ECO:0000256" key="2">
    <source>
        <dbReference type="ARBA" id="ARBA00004123"/>
    </source>
</evidence>
<keyword evidence="6" id="KW-0813">Transport</keyword>
<evidence type="ECO:0000256" key="8">
    <source>
        <dbReference type="ARBA" id="ARBA00022927"/>
    </source>
</evidence>
<protein>
    <recommendedName>
        <fullName evidence="5">Probable RNA polymerase II nuclear localization protein SLC7A6OS</fullName>
    </recommendedName>
</protein>
<name>A0A131XKE5_9ACAR</name>
<proteinExistence type="evidence at transcript level"/>
<dbReference type="InterPro" id="IPR040218">
    <property type="entry name" value="SLC7A6OS"/>
</dbReference>
<organism evidence="12">
    <name type="scientific">Hyalomma excavatum</name>
    <dbReference type="NCBI Taxonomy" id="257692"/>
    <lineage>
        <taxon>Eukaryota</taxon>
        <taxon>Metazoa</taxon>
        <taxon>Ecdysozoa</taxon>
        <taxon>Arthropoda</taxon>
        <taxon>Chelicerata</taxon>
        <taxon>Arachnida</taxon>
        <taxon>Acari</taxon>
        <taxon>Parasitiformes</taxon>
        <taxon>Ixodida</taxon>
        <taxon>Ixodoidea</taxon>
        <taxon>Ixodidae</taxon>
        <taxon>Hyalomminae</taxon>
        <taxon>Hyalomma</taxon>
    </lineage>
</organism>
<feature type="compositionally biased region" description="Acidic residues" evidence="10">
    <location>
        <begin position="222"/>
        <end position="231"/>
    </location>
</feature>
<evidence type="ECO:0000256" key="7">
    <source>
        <dbReference type="ARBA" id="ARBA00022490"/>
    </source>
</evidence>
<evidence type="ECO:0000256" key="1">
    <source>
        <dbReference type="ARBA" id="ARBA00003202"/>
    </source>
</evidence>
<keyword evidence="8" id="KW-0653">Protein transport</keyword>
<evidence type="ECO:0000256" key="10">
    <source>
        <dbReference type="SAM" id="MobiDB-lite"/>
    </source>
</evidence>
<evidence type="ECO:0000256" key="5">
    <source>
        <dbReference type="ARBA" id="ARBA00017036"/>
    </source>
</evidence>
<dbReference type="GO" id="GO:0005634">
    <property type="term" value="C:nucleus"/>
    <property type="evidence" value="ECO:0007669"/>
    <property type="project" value="UniProtKB-SubCell"/>
</dbReference>
<dbReference type="GO" id="GO:0005737">
    <property type="term" value="C:cytoplasm"/>
    <property type="evidence" value="ECO:0007669"/>
    <property type="project" value="UniProtKB-SubCell"/>
</dbReference>
<dbReference type="PANTHER" id="PTHR31196:SF2">
    <property type="entry name" value="RNA POLYMERASE II NUCLEAR LOCALIZATION PROTEIN SLC7A6OS-RELATED"/>
    <property type="match status" value="1"/>
</dbReference>
<evidence type="ECO:0000256" key="3">
    <source>
        <dbReference type="ARBA" id="ARBA00004496"/>
    </source>
</evidence>
<comment type="similarity">
    <text evidence="4">Belongs to the IWR1/SLC7A6OS family.</text>
</comment>
<accession>A0A131XKE5</accession>
<dbReference type="Pfam" id="PF08574">
    <property type="entry name" value="Iwr1"/>
    <property type="match status" value="1"/>
</dbReference>
<dbReference type="PANTHER" id="PTHR31196">
    <property type="entry name" value="RNA POLYMERASE II NUCLEAR LOCALIZATION PROTEIN SLC7A6OS-RELATED"/>
    <property type="match status" value="1"/>
</dbReference>
<keyword evidence="9" id="KW-0539">Nucleus</keyword>
<dbReference type="EMBL" id="GEFH01000968">
    <property type="protein sequence ID" value="JAP67613.1"/>
    <property type="molecule type" value="mRNA"/>
</dbReference>
<evidence type="ECO:0000313" key="12">
    <source>
        <dbReference type="EMBL" id="JAP67613.1"/>
    </source>
</evidence>
<dbReference type="InterPro" id="IPR013883">
    <property type="entry name" value="TF_Iwr1_dom"/>
</dbReference>
<evidence type="ECO:0000256" key="9">
    <source>
        <dbReference type="ARBA" id="ARBA00023242"/>
    </source>
</evidence>
<dbReference type="AlphaFoldDB" id="A0A131XKE5"/>
<evidence type="ECO:0000256" key="4">
    <source>
        <dbReference type="ARBA" id="ARBA00010218"/>
    </source>
</evidence>
<dbReference type="GO" id="GO:0015031">
    <property type="term" value="P:protein transport"/>
    <property type="evidence" value="ECO:0007669"/>
    <property type="project" value="UniProtKB-KW"/>
</dbReference>
<keyword evidence="7" id="KW-0963">Cytoplasm</keyword>
<feature type="region of interest" description="Disordered" evidence="10">
    <location>
        <begin position="222"/>
        <end position="246"/>
    </location>
</feature>
<evidence type="ECO:0000256" key="6">
    <source>
        <dbReference type="ARBA" id="ARBA00022448"/>
    </source>
</evidence>
<evidence type="ECO:0000259" key="11">
    <source>
        <dbReference type="Pfam" id="PF08574"/>
    </source>
</evidence>
<sequence>MTTAVRIKRKADESPADAIVLATKKARENSEDEPSQNYTFQYAGTVGTSGDVEAAVQQVEEAKRQRTDPKIHSVDLLSKLRNERRSASKQSRLQLLFQHRAILEEGTSGEITDENLEPPRESSHPLFRLYDVFDEDEKGGDTKEEEHAAEKLSEIACNDVPMWHETAKEATVDGDYVYDVYFNLHCDFVDEDEFSLFKCGPPNAFAREHDYAYDSDPEFEAFDGEDSDSNAEDNWRNDYPDDETGFPKELDEYAEYIDETGTHFVSNRLNDLSLNFSDDDDTPEEE</sequence>
<comment type="subcellular location">
    <subcellularLocation>
        <location evidence="3">Cytoplasm</location>
    </subcellularLocation>
    <subcellularLocation>
        <location evidence="2">Nucleus</location>
    </subcellularLocation>
</comment>
<feature type="domain" description="Transcription factor Iwr1" evidence="11">
    <location>
        <begin position="174"/>
        <end position="243"/>
    </location>
</feature>
<feature type="compositionally biased region" description="Basic and acidic residues" evidence="10">
    <location>
        <begin position="233"/>
        <end position="246"/>
    </location>
</feature>
<dbReference type="GO" id="GO:0032502">
    <property type="term" value="P:developmental process"/>
    <property type="evidence" value="ECO:0007669"/>
    <property type="project" value="TreeGrafter"/>
</dbReference>
<reference evidence="12" key="1">
    <citation type="journal article" date="2017" name="Ticks Tick Borne Dis.">
        <title>An insight into the sialome of Hyalomma excavatum.</title>
        <authorList>
            <person name="Ribeiro J.M."/>
            <person name="Slovak M."/>
            <person name="Francischetti I.M."/>
        </authorList>
    </citation>
    <scope>NUCLEOTIDE SEQUENCE</scope>
    <source>
        <strain evidence="12">Samish</strain>
        <tissue evidence="12">Salivary glands</tissue>
    </source>
</reference>